<gene>
    <name evidence="2" type="ORF">F3Y22_tig00110597pilonHSYRG00153</name>
</gene>
<sequence>MSTSCHVAIGLKCLHYVTTSPWLNVLSYLHINQLEELRYLYYPRGTEMPPPPNIIELPLLGVEMSPPKLPVYGNHTRVRGIQTLCFYQGKYASIIPAEFKSVKLPPLYMLASRCLHLTHIGKELPNTVAIIASNWGYIPSRYFNHDKEAFTRQPKMPLRVSSYLLYQPANVESVKRPPPGSVKRPPPGSVKRPPPGSVKRPPYNKYRVRVTLRFSEYGMPSLNDRSRDGKRVQFRGFRTASASIGAGMGIILAGSGRVWIYKVVPVVGGGRVMGLRHYPPRIRPPHIRPPS</sequence>
<name>A0A6A3A2C8_HIBSY</name>
<accession>A0A6A3A2C8</accession>
<evidence type="ECO:0000313" key="2">
    <source>
        <dbReference type="EMBL" id="KAE8698421.1"/>
    </source>
</evidence>
<dbReference type="AlphaFoldDB" id="A0A6A3A2C8"/>
<protein>
    <submittedName>
        <fullName evidence="2">Uncharacterized protein</fullName>
    </submittedName>
</protein>
<keyword evidence="3" id="KW-1185">Reference proteome</keyword>
<organism evidence="2 3">
    <name type="scientific">Hibiscus syriacus</name>
    <name type="common">Rose of Sharon</name>
    <dbReference type="NCBI Taxonomy" id="106335"/>
    <lineage>
        <taxon>Eukaryota</taxon>
        <taxon>Viridiplantae</taxon>
        <taxon>Streptophyta</taxon>
        <taxon>Embryophyta</taxon>
        <taxon>Tracheophyta</taxon>
        <taxon>Spermatophyta</taxon>
        <taxon>Magnoliopsida</taxon>
        <taxon>eudicotyledons</taxon>
        <taxon>Gunneridae</taxon>
        <taxon>Pentapetalae</taxon>
        <taxon>rosids</taxon>
        <taxon>malvids</taxon>
        <taxon>Malvales</taxon>
        <taxon>Malvaceae</taxon>
        <taxon>Malvoideae</taxon>
        <taxon>Hibiscus</taxon>
    </lineage>
</organism>
<comment type="caution">
    <text evidence="2">The sequence shown here is derived from an EMBL/GenBank/DDBJ whole genome shotgun (WGS) entry which is preliminary data.</text>
</comment>
<evidence type="ECO:0000313" key="3">
    <source>
        <dbReference type="Proteomes" id="UP000436088"/>
    </source>
</evidence>
<dbReference type="EMBL" id="VEPZ02001044">
    <property type="protein sequence ID" value="KAE8698421.1"/>
    <property type="molecule type" value="Genomic_DNA"/>
</dbReference>
<reference evidence="2" key="1">
    <citation type="submission" date="2019-09" db="EMBL/GenBank/DDBJ databases">
        <title>Draft genome information of white flower Hibiscus syriacus.</title>
        <authorList>
            <person name="Kim Y.-M."/>
        </authorList>
    </citation>
    <scope>NUCLEOTIDE SEQUENCE [LARGE SCALE GENOMIC DNA]</scope>
    <source>
        <strain evidence="2">YM2019G1</strain>
    </source>
</reference>
<feature type="compositionally biased region" description="Pro residues" evidence="1">
    <location>
        <begin position="176"/>
        <end position="196"/>
    </location>
</feature>
<evidence type="ECO:0000256" key="1">
    <source>
        <dbReference type="SAM" id="MobiDB-lite"/>
    </source>
</evidence>
<dbReference type="Proteomes" id="UP000436088">
    <property type="component" value="Unassembled WGS sequence"/>
</dbReference>
<feature type="region of interest" description="Disordered" evidence="1">
    <location>
        <begin position="172"/>
        <end position="202"/>
    </location>
</feature>
<proteinExistence type="predicted"/>